<dbReference type="AlphaFoldDB" id="A0A7M7J545"/>
<name>A0A7M7J545_VARDE</name>
<evidence type="ECO:0000313" key="5">
    <source>
        <dbReference type="EnsemblMetazoa" id="XP_022646263"/>
    </source>
</evidence>
<dbReference type="InterPro" id="IPR035979">
    <property type="entry name" value="RBD_domain_sf"/>
</dbReference>
<dbReference type="OMA" id="MNGTEIM"/>
<dbReference type="GeneID" id="111244015"/>
<keyword evidence="6" id="KW-1185">Reference proteome</keyword>
<dbReference type="InterPro" id="IPR050907">
    <property type="entry name" value="SRSF"/>
</dbReference>
<dbReference type="OrthoDB" id="5970at2759"/>
<evidence type="ECO:0000256" key="2">
    <source>
        <dbReference type="PROSITE-ProRule" id="PRU00176"/>
    </source>
</evidence>
<dbReference type="InterPro" id="IPR000504">
    <property type="entry name" value="RRM_dom"/>
</dbReference>
<dbReference type="Proteomes" id="UP000594260">
    <property type="component" value="Unplaced"/>
</dbReference>
<dbReference type="GO" id="GO:0003723">
    <property type="term" value="F:RNA binding"/>
    <property type="evidence" value="ECO:0007669"/>
    <property type="project" value="UniProtKB-UniRule"/>
</dbReference>
<dbReference type="InterPro" id="IPR012677">
    <property type="entry name" value="Nucleotide-bd_a/b_plait_sf"/>
</dbReference>
<dbReference type="SMART" id="SM00360">
    <property type="entry name" value="RRM"/>
    <property type="match status" value="1"/>
</dbReference>
<dbReference type="EnsemblMetazoa" id="XM_022790528">
    <property type="protein sequence ID" value="XP_022646263"/>
    <property type="gene ID" value="LOC111244015"/>
</dbReference>
<dbReference type="SUPFAM" id="SSF54928">
    <property type="entry name" value="RNA-binding domain, RBD"/>
    <property type="match status" value="1"/>
</dbReference>
<dbReference type="PROSITE" id="PS50102">
    <property type="entry name" value="RRM"/>
    <property type="match status" value="1"/>
</dbReference>
<dbReference type="InParanoid" id="A0A7M7J545"/>
<feature type="compositionally biased region" description="Basic and acidic residues" evidence="3">
    <location>
        <begin position="129"/>
        <end position="139"/>
    </location>
</feature>
<feature type="compositionally biased region" description="Basic and acidic residues" evidence="3">
    <location>
        <begin position="153"/>
        <end position="167"/>
    </location>
</feature>
<dbReference type="KEGG" id="vde:111244015"/>
<feature type="compositionally biased region" description="Gly residues" evidence="3">
    <location>
        <begin position="93"/>
        <end position="128"/>
    </location>
</feature>
<dbReference type="RefSeq" id="XP_022646263.1">
    <property type="nucleotide sequence ID" value="XM_022790528.1"/>
</dbReference>
<dbReference type="PANTHER" id="PTHR23147">
    <property type="entry name" value="SERINE/ARGININE RICH SPLICING FACTOR"/>
    <property type="match status" value="1"/>
</dbReference>
<organism evidence="5 6">
    <name type="scientific">Varroa destructor</name>
    <name type="common">Honeybee mite</name>
    <dbReference type="NCBI Taxonomy" id="109461"/>
    <lineage>
        <taxon>Eukaryota</taxon>
        <taxon>Metazoa</taxon>
        <taxon>Ecdysozoa</taxon>
        <taxon>Arthropoda</taxon>
        <taxon>Chelicerata</taxon>
        <taxon>Arachnida</taxon>
        <taxon>Acari</taxon>
        <taxon>Parasitiformes</taxon>
        <taxon>Mesostigmata</taxon>
        <taxon>Gamasina</taxon>
        <taxon>Dermanyssoidea</taxon>
        <taxon>Varroidae</taxon>
        <taxon>Varroa</taxon>
    </lineage>
</organism>
<accession>A0A7M7J545</accession>
<feature type="domain" description="RRM" evidence="4">
    <location>
        <begin position="15"/>
        <end position="88"/>
    </location>
</feature>
<evidence type="ECO:0000256" key="3">
    <source>
        <dbReference type="SAM" id="MobiDB-lite"/>
    </source>
</evidence>
<proteinExistence type="predicted"/>
<evidence type="ECO:0000259" key="4">
    <source>
        <dbReference type="PROSITE" id="PS50102"/>
    </source>
</evidence>
<feature type="compositionally biased region" description="Gly residues" evidence="3">
    <location>
        <begin position="141"/>
        <end position="152"/>
    </location>
</feature>
<protein>
    <recommendedName>
        <fullName evidence="4">RRM domain-containing protein</fullName>
    </recommendedName>
</protein>
<dbReference type="Gene3D" id="3.30.70.330">
    <property type="match status" value="1"/>
</dbReference>
<feature type="region of interest" description="Disordered" evidence="3">
    <location>
        <begin position="80"/>
        <end position="179"/>
    </location>
</feature>
<dbReference type="Pfam" id="PF00076">
    <property type="entry name" value="RRM_1"/>
    <property type="match status" value="1"/>
</dbReference>
<dbReference type="FunFam" id="3.30.70.330:FF:000540">
    <property type="entry name" value="RNA-binding protein Rsf1"/>
    <property type="match status" value="1"/>
</dbReference>
<reference evidence="5" key="1">
    <citation type="submission" date="2021-01" db="UniProtKB">
        <authorList>
            <consortium name="EnsemblMetazoa"/>
        </authorList>
    </citation>
    <scope>IDENTIFICATION</scope>
</reference>
<keyword evidence="1 2" id="KW-0694">RNA-binding</keyword>
<evidence type="ECO:0000313" key="6">
    <source>
        <dbReference type="Proteomes" id="UP000594260"/>
    </source>
</evidence>
<evidence type="ECO:0000256" key="1">
    <source>
        <dbReference type="ARBA" id="ARBA00022884"/>
    </source>
</evidence>
<sequence>MSSYEHRSSRDHQSNRIFVGGLSEGVLKEDLEREFSKYGNLNHVWVAQNPPGFAFIEFDDERDASEACSEMNGASVNGCTLRVEPSRGRRQGGRFGGRGGGGRGGGFRGSGPSSRGGFGGSRGAGGYRGGRDSFGDRSRRGGYGSGGGGGRDFGGRRDGGRRDNDRRYRSRSPVGQSHY</sequence>